<dbReference type="AlphaFoldDB" id="A0A0L0T334"/>
<evidence type="ECO:0000256" key="1">
    <source>
        <dbReference type="SAM" id="MobiDB-lite"/>
    </source>
</evidence>
<protein>
    <recommendedName>
        <fullName evidence="2">SPT23/MGA2-like DNA-binding domain-containing protein</fullName>
    </recommendedName>
</protein>
<sequence>MNTLVIHADTYTGGYAARALVTDPGFKVRVAARRKESVEDLVRAGAEFIELAHSPPTQDDLDTMLRGVYDAVLVIAPTQRARDDALTWVNALSKAENLRRVVVLSVYRADRGYDAPEPYATLDAVEAKVSEMFPRPPKGQDPRPGDKDFVVLRVGYVQQNLVYLAEVPDDDTDAMDATLDPEAVVVLHGTVVRGSDPTAVVTACAGCVKRETKRMQRKKTTPATAAPGAPTAPPSPPPSVGGSPRGLAATPSVPPLSDDSSTPSADLMMSERKILLVNAPPDLDVSTGDVALPIRIPCYCRHHKEKVGVHCHV</sequence>
<dbReference type="Proteomes" id="UP000054350">
    <property type="component" value="Unassembled WGS sequence"/>
</dbReference>
<evidence type="ECO:0000313" key="3">
    <source>
        <dbReference type="EMBL" id="KNE69070.1"/>
    </source>
</evidence>
<dbReference type="OrthoDB" id="10254221at2759"/>
<proteinExistence type="predicted"/>
<dbReference type="InterPro" id="IPR036291">
    <property type="entry name" value="NAD(P)-bd_dom_sf"/>
</dbReference>
<dbReference type="STRING" id="578462.A0A0L0T334"/>
<reference evidence="4" key="2">
    <citation type="submission" date="2009-11" db="EMBL/GenBank/DDBJ databases">
        <title>The Genome Sequence of Allomyces macrogynus strain ATCC 38327.</title>
        <authorList>
            <consortium name="The Broad Institute Genome Sequencing Platform"/>
            <person name="Russ C."/>
            <person name="Cuomo C."/>
            <person name="Shea T."/>
            <person name="Young S.K."/>
            <person name="Zeng Q."/>
            <person name="Koehrsen M."/>
            <person name="Haas B."/>
            <person name="Borodovsky M."/>
            <person name="Guigo R."/>
            <person name="Alvarado L."/>
            <person name="Berlin A."/>
            <person name="Borenstein D."/>
            <person name="Chen Z."/>
            <person name="Engels R."/>
            <person name="Freedman E."/>
            <person name="Gellesch M."/>
            <person name="Goldberg J."/>
            <person name="Griggs A."/>
            <person name="Gujja S."/>
            <person name="Heiman D."/>
            <person name="Hepburn T."/>
            <person name="Howarth C."/>
            <person name="Jen D."/>
            <person name="Larson L."/>
            <person name="Lewis B."/>
            <person name="Mehta T."/>
            <person name="Park D."/>
            <person name="Pearson M."/>
            <person name="Roberts A."/>
            <person name="Saif S."/>
            <person name="Shenoy N."/>
            <person name="Sisk P."/>
            <person name="Stolte C."/>
            <person name="Sykes S."/>
            <person name="Walk T."/>
            <person name="White J."/>
            <person name="Yandava C."/>
            <person name="Burger G."/>
            <person name="Gray M.W."/>
            <person name="Holland P.W.H."/>
            <person name="King N."/>
            <person name="Lang F.B.F."/>
            <person name="Roger A.J."/>
            <person name="Ruiz-Trillo I."/>
            <person name="Lander E."/>
            <person name="Nusbaum C."/>
        </authorList>
    </citation>
    <scope>NUCLEOTIDE SEQUENCE [LARGE SCALE GENOMIC DNA]</scope>
    <source>
        <strain evidence="4">ATCC 38327</strain>
    </source>
</reference>
<organism evidence="3 4">
    <name type="scientific">Allomyces macrogynus (strain ATCC 38327)</name>
    <name type="common">Allomyces javanicus var. macrogynus</name>
    <dbReference type="NCBI Taxonomy" id="578462"/>
    <lineage>
        <taxon>Eukaryota</taxon>
        <taxon>Fungi</taxon>
        <taxon>Fungi incertae sedis</taxon>
        <taxon>Blastocladiomycota</taxon>
        <taxon>Blastocladiomycetes</taxon>
        <taxon>Blastocladiales</taxon>
        <taxon>Blastocladiaceae</taxon>
        <taxon>Allomyces</taxon>
    </lineage>
</organism>
<reference evidence="3 4" key="1">
    <citation type="submission" date="2009-11" db="EMBL/GenBank/DDBJ databases">
        <title>Annotation of Allomyces macrogynus ATCC 38327.</title>
        <authorList>
            <consortium name="The Broad Institute Genome Sequencing Platform"/>
            <person name="Russ C."/>
            <person name="Cuomo C."/>
            <person name="Burger G."/>
            <person name="Gray M.W."/>
            <person name="Holland P.W.H."/>
            <person name="King N."/>
            <person name="Lang F.B.F."/>
            <person name="Roger A.J."/>
            <person name="Ruiz-Trillo I."/>
            <person name="Young S.K."/>
            <person name="Zeng Q."/>
            <person name="Gargeya S."/>
            <person name="Fitzgerald M."/>
            <person name="Haas B."/>
            <person name="Abouelleil A."/>
            <person name="Alvarado L."/>
            <person name="Arachchi H.M."/>
            <person name="Berlin A."/>
            <person name="Chapman S.B."/>
            <person name="Gearin G."/>
            <person name="Goldberg J."/>
            <person name="Griggs A."/>
            <person name="Gujja S."/>
            <person name="Hansen M."/>
            <person name="Heiman D."/>
            <person name="Howarth C."/>
            <person name="Larimer J."/>
            <person name="Lui A."/>
            <person name="MacDonald P.J.P."/>
            <person name="McCowen C."/>
            <person name="Montmayeur A."/>
            <person name="Murphy C."/>
            <person name="Neiman D."/>
            <person name="Pearson M."/>
            <person name="Priest M."/>
            <person name="Roberts A."/>
            <person name="Saif S."/>
            <person name="Shea T."/>
            <person name="Sisk P."/>
            <person name="Stolte C."/>
            <person name="Sykes S."/>
            <person name="Wortman J."/>
            <person name="Nusbaum C."/>
            <person name="Birren B."/>
        </authorList>
    </citation>
    <scope>NUCLEOTIDE SEQUENCE [LARGE SCALE GENOMIC DNA]</scope>
    <source>
        <strain evidence="3 4">ATCC 38327</strain>
    </source>
</reference>
<dbReference type="Pfam" id="PF25603">
    <property type="entry name" value="SPT23_MGA2_DBD"/>
    <property type="match status" value="1"/>
</dbReference>
<dbReference type="SUPFAM" id="SSF51735">
    <property type="entry name" value="NAD(P)-binding Rossmann-fold domains"/>
    <property type="match status" value="1"/>
</dbReference>
<feature type="domain" description="SPT23/MGA2-like DNA-binding" evidence="2">
    <location>
        <begin position="174"/>
        <end position="309"/>
    </location>
</feature>
<feature type="region of interest" description="Disordered" evidence="1">
    <location>
        <begin position="211"/>
        <end position="264"/>
    </location>
</feature>
<feature type="compositionally biased region" description="Pro residues" evidence="1">
    <location>
        <begin position="230"/>
        <end position="239"/>
    </location>
</feature>
<dbReference type="VEuPathDB" id="FungiDB:AMAG_13940"/>
<name>A0A0L0T334_ALLM3</name>
<accession>A0A0L0T334</accession>
<dbReference type="InterPro" id="IPR057962">
    <property type="entry name" value="SPT23_MGA2_DBD"/>
</dbReference>
<evidence type="ECO:0000259" key="2">
    <source>
        <dbReference type="Pfam" id="PF25603"/>
    </source>
</evidence>
<evidence type="ECO:0000313" key="4">
    <source>
        <dbReference type="Proteomes" id="UP000054350"/>
    </source>
</evidence>
<gene>
    <name evidence="3" type="ORF">AMAG_13940</name>
</gene>
<dbReference type="Gene3D" id="3.40.50.720">
    <property type="entry name" value="NAD(P)-binding Rossmann-like Domain"/>
    <property type="match status" value="1"/>
</dbReference>
<dbReference type="EMBL" id="GG745359">
    <property type="protein sequence ID" value="KNE69070.1"/>
    <property type="molecule type" value="Genomic_DNA"/>
</dbReference>
<keyword evidence="4" id="KW-1185">Reference proteome</keyword>